<dbReference type="AlphaFoldDB" id="A0A560D9Q0"/>
<feature type="transmembrane region" description="Helical" evidence="1">
    <location>
        <begin position="12"/>
        <end position="35"/>
    </location>
</feature>
<dbReference type="Proteomes" id="UP000319949">
    <property type="component" value="Unassembled WGS sequence"/>
</dbReference>
<keyword evidence="1" id="KW-1133">Transmembrane helix</keyword>
<feature type="transmembrane region" description="Helical" evidence="1">
    <location>
        <begin position="41"/>
        <end position="60"/>
    </location>
</feature>
<dbReference type="Pfam" id="PF14378">
    <property type="entry name" value="PAP2_3"/>
    <property type="match status" value="1"/>
</dbReference>
<dbReference type="OrthoDB" id="7584858at2"/>
<feature type="transmembrane region" description="Helical" evidence="1">
    <location>
        <begin position="72"/>
        <end position="96"/>
    </location>
</feature>
<dbReference type="EMBL" id="VITK01000009">
    <property type="protein sequence ID" value="TWA93781.1"/>
    <property type="molecule type" value="Genomic_DNA"/>
</dbReference>
<evidence type="ECO:0000259" key="2">
    <source>
        <dbReference type="Pfam" id="PF14378"/>
    </source>
</evidence>
<reference evidence="3 4" key="1">
    <citation type="submission" date="2019-06" db="EMBL/GenBank/DDBJ databases">
        <title>Genomic Encyclopedia of Type Strains, Phase IV (KMG-V): Genome sequencing to study the core and pangenomes of soil and plant-associated prokaryotes.</title>
        <authorList>
            <person name="Whitman W."/>
        </authorList>
    </citation>
    <scope>NUCLEOTIDE SEQUENCE [LARGE SCALE GENOMIC DNA]</scope>
    <source>
        <strain evidence="3 4">BR 510</strain>
    </source>
</reference>
<feature type="transmembrane region" description="Helical" evidence="1">
    <location>
        <begin position="284"/>
        <end position="302"/>
    </location>
</feature>
<sequence length="327" mass="35030">MRDSDAQTAWRLFQLNWLPIVAMGSLLAFGLPATGLSLEPVAYGITLAIAALLVATAYRHQLAKGDQADPKLVFSLGTIGQVILTCAIVGPLSYVAGKLNWPLQDEALLAIDRALGLDPEPIARYINDHPWLADLLARSYGLIKWPLLGVPVVLTLTARYVRLQVFMLAMSLALAVTIAVSALVPAIGTYYGLQLPAAHFPEINTAVYAGQLRDILALRDGSLRELRLFFLSGIVSFPSFHAASAVLYMWALWPVRYIGGIVAALNVLMIAATPAIGAHYLIDVAGGIALAAASIWATKFYVERLGRTAPATAAPALPPVWQPSLAE</sequence>
<keyword evidence="4" id="KW-1185">Reference proteome</keyword>
<dbReference type="InterPro" id="IPR026841">
    <property type="entry name" value="Aur1/Ipt1"/>
</dbReference>
<keyword evidence="1" id="KW-0812">Transmembrane</keyword>
<organism evidence="3 4">
    <name type="scientific">Bradyrhizobium stylosanthis</name>
    <dbReference type="NCBI Taxonomy" id="1803665"/>
    <lineage>
        <taxon>Bacteria</taxon>
        <taxon>Pseudomonadati</taxon>
        <taxon>Pseudomonadota</taxon>
        <taxon>Alphaproteobacteria</taxon>
        <taxon>Hyphomicrobiales</taxon>
        <taxon>Nitrobacteraceae</taxon>
        <taxon>Bradyrhizobium</taxon>
    </lineage>
</organism>
<keyword evidence="1" id="KW-0472">Membrane</keyword>
<feature type="transmembrane region" description="Helical" evidence="1">
    <location>
        <begin position="142"/>
        <end position="161"/>
    </location>
</feature>
<evidence type="ECO:0000313" key="4">
    <source>
        <dbReference type="Proteomes" id="UP000319949"/>
    </source>
</evidence>
<proteinExistence type="predicted"/>
<accession>A0A560D9Q0</accession>
<dbReference type="STRING" id="1803665.GCA_001641335_07464"/>
<dbReference type="InterPro" id="IPR036938">
    <property type="entry name" value="PAP2/HPO_sf"/>
</dbReference>
<evidence type="ECO:0000313" key="3">
    <source>
        <dbReference type="EMBL" id="TWA93781.1"/>
    </source>
</evidence>
<gene>
    <name evidence="3" type="ORF">FBZ96_109232</name>
</gene>
<dbReference type="SUPFAM" id="SSF48317">
    <property type="entry name" value="Acid phosphatase/Vanadium-dependent haloperoxidase"/>
    <property type="match status" value="1"/>
</dbReference>
<feature type="transmembrane region" description="Helical" evidence="1">
    <location>
        <begin position="257"/>
        <end position="278"/>
    </location>
</feature>
<comment type="caution">
    <text evidence="3">The sequence shown here is derived from an EMBL/GenBank/DDBJ whole genome shotgun (WGS) entry which is preliminary data.</text>
</comment>
<feature type="transmembrane region" description="Helical" evidence="1">
    <location>
        <begin position="168"/>
        <end position="191"/>
    </location>
</feature>
<protein>
    <submittedName>
        <fullName evidence="3">PAP2 superfamily protein</fullName>
    </submittedName>
</protein>
<dbReference type="GO" id="GO:0016020">
    <property type="term" value="C:membrane"/>
    <property type="evidence" value="ECO:0007669"/>
    <property type="project" value="UniProtKB-SubCell"/>
</dbReference>
<name>A0A560D9Q0_9BRAD</name>
<feature type="domain" description="Inositolphosphotransferase Aur1/Ipt1" evidence="2">
    <location>
        <begin position="107"/>
        <end position="296"/>
    </location>
</feature>
<feature type="transmembrane region" description="Helical" evidence="1">
    <location>
        <begin position="228"/>
        <end position="250"/>
    </location>
</feature>
<dbReference type="RefSeq" id="WP_145668498.1">
    <property type="nucleotide sequence ID" value="NZ_VITK01000009.1"/>
</dbReference>
<evidence type="ECO:0000256" key="1">
    <source>
        <dbReference type="SAM" id="Phobius"/>
    </source>
</evidence>